<keyword evidence="3" id="KW-1185">Reference proteome</keyword>
<evidence type="ECO:0000256" key="1">
    <source>
        <dbReference type="SAM" id="Phobius"/>
    </source>
</evidence>
<keyword evidence="1" id="KW-1133">Transmembrane helix</keyword>
<dbReference type="RefSeq" id="WP_309390622.1">
    <property type="nucleotide sequence ID" value="NZ_JADBEO010000013.1"/>
</dbReference>
<evidence type="ECO:0000313" key="3">
    <source>
        <dbReference type="Proteomes" id="UP001181622"/>
    </source>
</evidence>
<dbReference type="Proteomes" id="UP001181622">
    <property type="component" value="Unassembled WGS sequence"/>
</dbReference>
<feature type="transmembrane region" description="Helical" evidence="1">
    <location>
        <begin position="172"/>
        <end position="191"/>
    </location>
</feature>
<accession>A0ABU1DEY7</accession>
<feature type="transmembrane region" description="Helical" evidence="1">
    <location>
        <begin position="141"/>
        <end position="160"/>
    </location>
</feature>
<feature type="transmembrane region" description="Helical" evidence="1">
    <location>
        <begin position="68"/>
        <end position="90"/>
    </location>
</feature>
<gene>
    <name evidence="2" type="ORF">IHQ68_08205</name>
</gene>
<organism evidence="2 3">
    <name type="scientific">Chelatococcus sambhunathii</name>
    <dbReference type="NCBI Taxonomy" id="363953"/>
    <lineage>
        <taxon>Bacteria</taxon>
        <taxon>Pseudomonadati</taxon>
        <taxon>Pseudomonadota</taxon>
        <taxon>Alphaproteobacteria</taxon>
        <taxon>Hyphomicrobiales</taxon>
        <taxon>Chelatococcaceae</taxon>
        <taxon>Chelatococcus</taxon>
    </lineage>
</organism>
<proteinExistence type="predicted"/>
<protein>
    <submittedName>
        <fullName evidence="2">CbtA family protein</fullName>
    </submittedName>
</protein>
<dbReference type="InterPro" id="IPR012666">
    <property type="entry name" value="CbtA_put"/>
</dbReference>
<name>A0ABU1DEY7_9HYPH</name>
<reference evidence="2" key="1">
    <citation type="submission" date="2020-10" db="EMBL/GenBank/DDBJ databases">
        <authorList>
            <person name="Abbas A."/>
            <person name="Razzaq R."/>
            <person name="Waqas M."/>
            <person name="Abbas N."/>
            <person name="Nielsen T.K."/>
            <person name="Hansen L.H."/>
            <person name="Hussain S."/>
            <person name="Shahid M."/>
        </authorList>
    </citation>
    <scope>NUCLEOTIDE SEQUENCE</scope>
    <source>
        <strain evidence="2">S14</strain>
    </source>
</reference>
<feature type="transmembrane region" description="Helical" evidence="1">
    <location>
        <begin position="211"/>
        <end position="231"/>
    </location>
</feature>
<keyword evidence="1" id="KW-0812">Transmembrane</keyword>
<dbReference type="EMBL" id="JADBEO010000013">
    <property type="protein sequence ID" value="MDR4306598.1"/>
    <property type="molecule type" value="Genomic_DNA"/>
</dbReference>
<dbReference type="Pfam" id="PF09490">
    <property type="entry name" value="CbtA"/>
    <property type="match status" value="1"/>
</dbReference>
<sequence>MVGNLLLRGMMVGVLAGLLAFCFAKVYGEPYVDYAIAFEEHAGHAAGAAGASEEPEIVSRATQAGVGLFAGLAIYGAAVGGLSALAFAFANGRLGRMRPRSLAALIAALGFVAVVVVPQLKYPANPPAVGSADTIMARTELFFAMLAFSVVLMVATVMLARRLAERLGDWNAATVAGLVYVGVVAVMFAALPNIEEIPAAFSPAALWNFRIASIGVQAVLYAAIGLGFGAATEYAAGRAGRPARATSAAAAR</sequence>
<feature type="transmembrane region" description="Helical" evidence="1">
    <location>
        <begin position="102"/>
        <end position="121"/>
    </location>
</feature>
<evidence type="ECO:0000313" key="2">
    <source>
        <dbReference type="EMBL" id="MDR4306598.1"/>
    </source>
</evidence>
<comment type="caution">
    <text evidence="2">The sequence shown here is derived from an EMBL/GenBank/DDBJ whole genome shotgun (WGS) entry which is preliminary data.</text>
</comment>
<keyword evidence="1" id="KW-0472">Membrane</keyword>